<protein>
    <recommendedName>
        <fullName evidence="1">AntA/AntB antirepressor domain-containing protein</fullName>
    </recommendedName>
</protein>
<evidence type="ECO:0000313" key="2">
    <source>
        <dbReference type="EMBL" id="TQN50317.1"/>
    </source>
</evidence>
<dbReference type="Proteomes" id="UP000315403">
    <property type="component" value="Unassembled WGS sequence"/>
</dbReference>
<comment type="caution">
    <text evidence="2">The sequence shown here is derived from an EMBL/GenBank/DDBJ whole genome shotgun (WGS) entry which is preliminary data.</text>
</comment>
<dbReference type="PANTHER" id="PTHR36180">
    <property type="entry name" value="DNA-BINDING PROTEIN-RELATED-RELATED"/>
    <property type="match status" value="1"/>
</dbReference>
<evidence type="ECO:0000313" key="3">
    <source>
        <dbReference type="Proteomes" id="UP000315403"/>
    </source>
</evidence>
<organism evidence="2 3">
    <name type="scientific">Acidithiobacillus thiooxidans ATCC 19377</name>
    <dbReference type="NCBI Taxonomy" id="637390"/>
    <lineage>
        <taxon>Bacteria</taxon>
        <taxon>Pseudomonadati</taxon>
        <taxon>Pseudomonadota</taxon>
        <taxon>Acidithiobacillia</taxon>
        <taxon>Acidithiobacillales</taxon>
        <taxon>Acidithiobacillaceae</taxon>
        <taxon>Acidithiobacillus</taxon>
    </lineage>
</organism>
<feature type="domain" description="AntA/AntB antirepressor" evidence="1">
    <location>
        <begin position="28"/>
        <end position="97"/>
    </location>
</feature>
<accession>A0A543Q1V1</accession>
<dbReference type="Pfam" id="PF08346">
    <property type="entry name" value="AntA"/>
    <property type="match status" value="1"/>
</dbReference>
<dbReference type="EMBL" id="SZUV01000001">
    <property type="protein sequence ID" value="TQN50317.1"/>
    <property type="molecule type" value="Genomic_DNA"/>
</dbReference>
<reference evidence="2 3" key="1">
    <citation type="submission" date="2019-03" db="EMBL/GenBank/DDBJ databases">
        <title>New insights into Acidothiobacillus thiooxidans sulfur metabolism through coupled gene expression, solution geochemistry, microscopy and spectroscopy analyses.</title>
        <authorList>
            <person name="Camacho D."/>
            <person name="Frazao R."/>
            <person name="Fouillen A."/>
            <person name="Nanci A."/>
            <person name="Lang B.F."/>
            <person name="Apte S.C."/>
            <person name="Baron C."/>
            <person name="Warren L.A."/>
        </authorList>
    </citation>
    <scope>NUCLEOTIDE SEQUENCE [LARGE SCALE GENOMIC DNA]</scope>
    <source>
        <strain evidence="2 3">ATCC 19377</strain>
    </source>
</reference>
<dbReference type="RefSeq" id="WP_246864910.1">
    <property type="nucleotide sequence ID" value="NZ_SZUV01000001.1"/>
</dbReference>
<evidence type="ECO:0000259" key="1">
    <source>
        <dbReference type="Pfam" id="PF08346"/>
    </source>
</evidence>
<proteinExistence type="predicted"/>
<dbReference type="PANTHER" id="PTHR36180:SF1">
    <property type="entry name" value="ANTA_ANTB ANTIREPRESSOR DOMAIN-CONTAINING PROTEIN"/>
    <property type="match status" value="1"/>
</dbReference>
<name>A0A543Q1V1_ACITH</name>
<sequence>MNEMMEMQTSSNLPLATMQMDGDYVQTVNARDLHNFLKVGKMFAHWIKDRIEQYNFLENQDFIVFADFGKNPQGGRPSKEYHLTLDMAKELSMVERNAQGKIARQYFIKCEKMAKEAAHAAPGIIAWDNPLQVAGILQQAMQRVISLQDQLGNSTPRLDASYFPDGQRPPMMTPAESTILLYQKIRQAEQEITSRGYQKVPQYSAHNRMFGGW</sequence>
<dbReference type="AlphaFoldDB" id="A0A543Q1V1"/>
<dbReference type="InterPro" id="IPR013557">
    <property type="entry name" value="AntA/B_antirep"/>
</dbReference>
<gene>
    <name evidence="2" type="ORF">DLNHIDIE_00170</name>
</gene>